<sequence>MPTQTQLEESKSPSSHNDTVLLNQVQRAKEQLKIMDRYISKQKDVLAQSMVRRQTLEHHVQKILNTIAGRPTFSNPNEPSSSGLEGQRVLQIERVIRSEERFEEERSSELKYVQNLRAKTLSVIAYQRNMIGESPIYPSEDFFRKLRHFVNTGRTQSG</sequence>
<comment type="caution">
    <text evidence="2">The sequence shown here is derived from an EMBL/GenBank/DDBJ whole genome shotgun (WGS) entry which is preliminary data.</text>
</comment>
<reference evidence="2" key="1">
    <citation type="submission" date="2023-06" db="EMBL/GenBank/DDBJ databases">
        <title>Genomic analysis of the entomopathogenic nematode Steinernema hermaphroditum.</title>
        <authorList>
            <person name="Schwarz E.M."/>
            <person name="Heppert J.K."/>
            <person name="Baniya A."/>
            <person name="Schwartz H.T."/>
            <person name="Tan C.-H."/>
            <person name="Antoshechkin I."/>
            <person name="Sternberg P.W."/>
            <person name="Goodrich-Blair H."/>
            <person name="Dillman A.R."/>
        </authorList>
    </citation>
    <scope>NUCLEOTIDE SEQUENCE</scope>
    <source>
        <strain evidence="2">PS9179</strain>
        <tissue evidence="2">Whole animal</tissue>
    </source>
</reference>
<organism evidence="2 3">
    <name type="scientific">Steinernema hermaphroditum</name>
    <dbReference type="NCBI Taxonomy" id="289476"/>
    <lineage>
        <taxon>Eukaryota</taxon>
        <taxon>Metazoa</taxon>
        <taxon>Ecdysozoa</taxon>
        <taxon>Nematoda</taxon>
        <taxon>Chromadorea</taxon>
        <taxon>Rhabditida</taxon>
        <taxon>Tylenchina</taxon>
        <taxon>Panagrolaimomorpha</taxon>
        <taxon>Strongyloidoidea</taxon>
        <taxon>Steinernematidae</taxon>
        <taxon>Steinernema</taxon>
    </lineage>
</organism>
<dbReference type="Proteomes" id="UP001175271">
    <property type="component" value="Unassembled WGS sequence"/>
</dbReference>
<gene>
    <name evidence="2" type="ORF">QR680_017931</name>
</gene>
<keyword evidence="3" id="KW-1185">Reference proteome</keyword>
<name>A0AA39HGC1_9BILA</name>
<proteinExistence type="predicted"/>
<evidence type="ECO:0000313" key="3">
    <source>
        <dbReference type="Proteomes" id="UP001175271"/>
    </source>
</evidence>
<evidence type="ECO:0000256" key="1">
    <source>
        <dbReference type="SAM" id="MobiDB-lite"/>
    </source>
</evidence>
<accession>A0AA39HGC1</accession>
<dbReference type="AlphaFoldDB" id="A0AA39HGC1"/>
<protein>
    <submittedName>
        <fullName evidence="2">Uncharacterized protein</fullName>
    </submittedName>
</protein>
<feature type="compositionally biased region" description="Polar residues" evidence="1">
    <location>
        <begin position="72"/>
        <end position="84"/>
    </location>
</feature>
<evidence type="ECO:0000313" key="2">
    <source>
        <dbReference type="EMBL" id="KAK0405338.1"/>
    </source>
</evidence>
<feature type="region of interest" description="Disordered" evidence="1">
    <location>
        <begin position="67"/>
        <end position="86"/>
    </location>
</feature>
<dbReference type="EMBL" id="JAUCMV010000004">
    <property type="protein sequence ID" value="KAK0405338.1"/>
    <property type="molecule type" value="Genomic_DNA"/>
</dbReference>